<keyword evidence="2" id="KW-1185">Reference proteome</keyword>
<comment type="caution">
    <text evidence="1">The sequence shown here is derived from an EMBL/GenBank/DDBJ whole genome shotgun (WGS) entry which is preliminary data.</text>
</comment>
<dbReference type="AlphaFoldDB" id="A0A9X0CS49"/>
<reference evidence="1" key="1">
    <citation type="submission" date="2023-01" db="EMBL/GenBank/DDBJ databases">
        <title>Genome assembly of the deep-sea coral Lophelia pertusa.</title>
        <authorList>
            <person name="Herrera S."/>
            <person name="Cordes E."/>
        </authorList>
    </citation>
    <scope>NUCLEOTIDE SEQUENCE</scope>
    <source>
        <strain evidence="1">USNM1676648</strain>
        <tissue evidence="1">Polyp</tissue>
    </source>
</reference>
<organism evidence="1 2">
    <name type="scientific">Desmophyllum pertusum</name>
    <dbReference type="NCBI Taxonomy" id="174260"/>
    <lineage>
        <taxon>Eukaryota</taxon>
        <taxon>Metazoa</taxon>
        <taxon>Cnidaria</taxon>
        <taxon>Anthozoa</taxon>
        <taxon>Hexacorallia</taxon>
        <taxon>Scleractinia</taxon>
        <taxon>Caryophylliina</taxon>
        <taxon>Caryophylliidae</taxon>
        <taxon>Desmophyllum</taxon>
    </lineage>
</organism>
<evidence type="ECO:0000313" key="2">
    <source>
        <dbReference type="Proteomes" id="UP001163046"/>
    </source>
</evidence>
<proteinExistence type="predicted"/>
<accession>A0A9X0CS49</accession>
<sequence>MFVSEIDGIVPGSLQLVLSLLEGLHNKTQLNAVLIHKARVAEIHFKNTTAKATSTTIACYLQNIRADNDSGVTHNNTTRPDLLGGP</sequence>
<dbReference type="EMBL" id="MU826846">
    <property type="protein sequence ID" value="KAJ7371474.1"/>
    <property type="molecule type" value="Genomic_DNA"/>
</dbReference>
<protein>
    <submittedName>
        <fullName evidence="1">Uncharacterized protein</fullName>
    </submittedName>
</protein>
<name>A0A9X0CS49_9CNID</name>
<gene>
    <name evidence="1" type="ORF">OS493_025374</name>
</gene>
<dbReference type="Proteomes" id="UP001163046">
    <property type="component" value="Unassembled WGS sequence"/>
</dbReference>
<evidence type="ECO:0000313" key="1">
    <source>
        <dbReference type="EMBL" id="KAJ7371474.1"/>
    </source>
</evidence>